<evidence type="ECO:0000313" key="4">
    <source>
        <dbReference type="Proteomes" id="UP000199577"/>
    </source>
</evidence>
<feature type="domain" description="IPT/TIG" evidence="2">
    <location>
        <begin position="118"/>
        <end position="198"/>
    </location>
</feature>
<dbReference type="Pfam" id="PF01833">
    <property type="entry name" value="TIG"/>
    <property type="match status" value="5"/>
</dbReference>
<dbReference type="CDD" id="cd00603">
    <property type="entry name" value="IPT_PCSR"/>
    <property type="match status" value="2"/>
</dbReference>
<reference evidence="3 4" key="1">
    <citation type="submission" date="2016-10" db="EMBL/GenBank/DDBJ databases">
        <authorList>
            <person name="de Groot N.N."/>
        </authorList>
    </citation>
    <scope>NUCLEOTIDE SEQUENCE [LARGE SCALE GENOMIC DNA]</scope>
    <source>
        <strain evidence="3 4">DSM 22900</strain>
    </source>
</reference>
<dbReference type="Gene3D" id="2.120.10.30">
    <property type="entry name" value="TolB, C-terminal domain"/>
    <property type="match status" value="2"/>
</dbReference>
<dbReference type="AlphaFoldDB" id="A0A1I1GBD4"/>
<feature type="domain" description="IPT/TIG" evidence="2">
    <location>
        <begin position="280"/>
        <end position="358"/>
    </location>
</feature>
<accession>A0A1I1GBD4</accession>
<dbReference type="InterPro" id="IPR011042">
    <property type="entry name" value="6-blade_b-propeller_TolB-like"/>
</dbReference>
<keyword evidence="4" id="KW-1185">Reference proteome</keyword>
<dbReference type="CDD" id="cd00102">
    <property type="entry name" value="IPT"/>
    <property type="match status" value="1"/>
</dbReference>
<evidence type="ECO:0000313" key="3">
    <source>
        <dbReference type="EMBL" id="SFC07148.1"/>
    </source>
</evidence>
<proteinExistence type="predicted"/>
<feature type="domain" description="IPT/TIG" evidence="2">
    <location>
        <begin position="37"/>
        <end position="117"/>
    </location>
</feature>
<dbReference type="PROSITE" id="PS51257">
    <property type="entry name" value="PROKAR_LIPOPROTEIN"/>
    <property type="match status" value="1"/>
</dbReference>
<dbReference type="PANTHER" id="PTHR46769">
    <property type="entry name" value="POLYCYSTIC KIDNEY AND HEPATIC DISEASE 1 (AUTOSOMAL RECESSIVE)-LIKE 1"/>
    <property type="match status" value="1"/>
</dbReference>
<gene>
    <name evidence="3" type="ORF">SAMN05421747_1042</name>
</gene>
<dbReference type="SMART" id="SM00429">
    <property type="entry name" value="IPT"/>
    <property type="match status" value="5"/>
</dbReference>
<evidence type="ECO:0000259" key="2">
    <source>
        <dbReference type="SMART" id="SM00429"/>
    </source>
</evidence>
<feature type="domain" description="IPT/TIG" evidence="2">
    <location>
        <begin position="361"/>
        <end position="442"/>
    </location>
</feature>
<dbReference type="Proteomes" id="UP000199577">
    <property type="component" value="Unassembled WGS sequence"/>
</dbReference>
<dbReference type="SUPFAM" id="SSF63829">
    <property type="entry name" value="Calcium-dependent phosphotriesterase"/>
    <property type="match status" value="1"/>
</dbReference>
<evidence type="ECO:0000256" key="1">
    <source>
        <dbReference type="ARBA" id="ARBA00022729"/>
    </source>
</evidence>
<dbReference type="SUPFAM" id="SSF81296">
    <property type="entry name" value="E set domains"/>
    <property type="match status" value="5"/>
</dbReference>
<sequence>MRMERQLNTMIVGWCLLLLVAAVQGCKKNEMETPEAALQVESYYPNSGKGGTLVTIIGQGFGNDIGKLVVNFGGKPAEVISAKGETVVVRSPADGISGPIAVIKGSTSLEIGTYTYQLLSVQSAHPLNGPAGSNITIRGEGFSSTAGPAKVAINGNEAQVVLVTDTLIVASVPEGSGKGKIEVNVDGETSAGPEFQYQAIYSIKPASGGKGTRVTIQGEGFAPEKENNIVRFHGNVQATVVEATADQLVVMVPEGVETGVMSVTVNDVRTTGQLFTVVPPPTITEVSPLSGPGGTQMTIRGQQFSTILDENTVLINGHEIAVTAATANELKLMLPGGTGSGKVVVIVNDQQTEGPEFRDQTLGILQVSPESGLAGTQVTITGTGFSSNAAENSVTFNGVTATVMQATENSLTVIAPEGFTTGQLMVQVGGLSAWAPKTFNRAGVVTLAGGPGSNVLPMGMLRIAVDGNKQVYTVTRSQVWKISADGSQVTLLAGSPSAATGYEDGQGTNATFTNMSGLVVDQQNNILVVDGGTRLRKITSGGTVTTLTTDLPFVSNLTIDAHGNLYMNRSFQGMVRYNTSGVQSTYITHAVYNDCRPAIDAAGTVYFSGDQFYSYLSMRVVAENRYVSQWAGTAGSGFADGPFNSALFATAIRALVFENENNLLIMDSGNLALRRARLDVQEITTIFKAERGYQDGSFADVQMSTIADMAIAHDGDIYLLDGGNNAIRRVFLK</sequence>
<keyword evidence="1" id="KW-0732">Signal</keyword>
<dbReference type="STRING" id="623281.SAMN05421747_1042"/>
<feature type="domain" description="IPT/TIG" evidence="2">
    <location>
        <begin position="200"/>
        <end position="278"/>
    </location>
</feature>
<dbReference type="InterPro" id="IPR013783">
    <property type="entry name" value="Ig-like_fold"/>
</dbReference>
<name>A0A1I1GBD4_9SPHI</name>
<dbReference type="InterPro" id="IPR052387">
    <property type="entry name" value="Fibrocystin"/>
</dbReference>
<organism evidence="3 4">
    <name type="scientific">Parapedobacter composti</name>
    <dbReference type="NCBI Taxonomy" id="623281"/>
    <lineage>
        <taxon>Bacteria</taxon>
        <taxon>Pseudomonadati</taxon>
        <taxon>Bacteroidota</taxon>
        <taxon>Sphingobacteriia</taxon>
        <taxon>Sphingobacteriales</taxon>
        <taxon>Sphingobacteriaceae</taxon>
        <taxon>Parapedobacter</taxon>
    </lineage>
</organism>
<dbReference type="InterPro" id="IPR014756">
    <property type="entry name" value="Ig_E-set"/>
</dbReference>
<dbReference type="OrthoDB" id="670826at2"/>
<dbReference type="Gene3D" id="2.60.40.10">
    <property type="entry name" value="Immunoglobulins"/>
    <property type="match status" value="5"/>
</dbReference>
<dbReference type="PANTHER" id="PTHR46769:SF2">
    <property type="entry name" value="FIBROCYSTIN-L ISOFORM 2 PRECURSOR-RELATED"/>
    <property type="match status" value="1"/>
</dbReference>
<dbReference type="InterPro" id="IPR002909">
    <property type="entry name" value="IPT_dom"/>
</dbReference>
<dbReference type="EMBL" id="FOLL01000004">
    <property type="protein sequence ID" value="SFC07148.1"/>
    <property type="molecule type" value="Genomic_DNA"/>
</dbReference>
<dbReference type="RefSeq" id="WP_090972265.1">
    <property type="nucleotide sequence ID" value="NZ_FOLL01000004.1"/>
</dbReference>
<protein>
    <submittedName>
        <fullName evidence="3">IPT/TIG domain-containing protein</fullName>
    </submittedName>
</protein>